<dbReference type="InterPro" id="IPR045865">
    <property type="entry name" value="ACT-like_dom_sf"/>
</dbReference>
<dbReference type="PROSITE" id="PS00324">
    <property type="entry name" value="ASPARTOKINASE"/>
    <property type="match status" value="1"/>
</dbReference>
<dbReference type="Gene3D" id="3.40.1160.10">
    <property type="entry name" value="Acetylglutamate kinase-like"/>
    <property type="match status" value="1"/>
</dbReference>
<keyword evidence="9 15" id="KW-0418">Kinase</keyword>
<name>A0A926EJL3_9FIRM</name>
<dbReference type="EMBL" id="JACRSY010000030">
    <property type="protein sequence ID" value="MBC8580891.1"/>
    <property type="molecule type" value="Genomic_DNA"/>
</dbReference>
<evidence type="ECO:0000256" key="14">
    <source>
        <dbReference type="PIRSR" id="PIRSR000726-1"/>
    </source>
</evidence>
<dbReference type="GO" id="GO:0005829">
    <property type="term" value="C:cytosol"/>
    <property type="evidence" value="ECO:0007669"/>
    <property type="project" value="TreeGrafter"/>
</dbReference>
<feature type="binding site" evidence="14">
    <location>
        <begin position="178"/>
        <end position="179"/>
    </location>
    <ligand>
        <name>ATP</name>
        <dbReference type="ChEBI" id="CHEBI:30616"/>
    </ligand>
</feature>
<evidence type="ECO:0000256" key="2">
    <source>
        <dbReference type="ARBA" id="ARBA00004766"/>
    </source>
</evidence>
<evidence type="ECO:0000259" key="18">
    <source>
        <dbReference type="Pfam" id="PF13840"/>
    </source>
</evidence>
<organism evidence="19 20">
    <name type="scientific">Zhenhengia yiwuensis</name>
    <dbReference type="NCBI Taxonomy" id="2763666"/>
    <lineage>
        <taxon>Bacteria</taxon>
        <taxon>Bacillati</taxon>
        <taxon>Bacillota</taxon>
        <taxon>Clostridia</taxon>
        <taxon>Lachnospirales</taxon>
        <taxon>Lachnospiraceae</taxon>
        <taxon>Zhenhengia</taxon>
    </lineage>
</organism>
<feature type="binding site" evidence="14">
    <location>
        <position position="189"/>
    </location>
    <ligand>
        <name>ATP</name>
        <dbReference type="ChEBI" id="CHEBI:30616"/>
    </ligand>
</feature>
<comment type="caution">
    <text evidence="19">The sequence shown here is derived from an EMBL/GenBank/DDBJ whole genome shotgun (WGS) entry which is preliminary data.</text>
</comment>
<comment type="pathway">
    <text evidence="2 16">Amino-acid biosynthesis; L-lysine biosynthesis via DAP pathway; (S)-tetrahydrodipicolinate from L-aspartate: step 1/4.</text>
</comment>
<keyword evidence="8 14" id="KW-0547">Nucleotide-binding</keyword>
<dbReference type="InterPro" id="IPR001048">
    <property type="entry name" value="Asp/Glu/Uridylate_kinase"/>
</dbReference>
<dbReference type="Proteomes" id="UP000655830">
    <property type="component" value="Unassembled WGS sequence"/>
</dbReference>
<keyword evidence="7 15" id="KW-0808">Transferase</keyword>
<proteinExistence type="inferred from homology"/>
<feature type="domain" description="CASTOR ACT" evidence="18">
    <location>
        <begin position="334"/>
        <end position="395"/>
    </location>
</feature>
<feature type="binding site" evidence="14">
    <location>
        <position position="79"/>
    </location>
    <ligand>
        <name>substrate</name>
    </ligand>
</feature>
<comment type="catalytic activity">
    <reaction evidence="13 15">
        <text>L-aspartate + ATP = 4-phospho-L-aspartate + ADP</text>
        <dbReference type="Rhea" id="RHEA:23776"/>
        <dbReference type="ChEBI" id="CHEBI:29991"/>
        <dbReference type="ChEBI" id="CHEBI:30616"/>
        <dbReference type="ChEBI" id="CHEBI:57535"/>
        <dbReference type="ChEBI" id="CHEBI:456216"/>
        <dbReference type="EC" id="2.7.2.4"/>
    </reaction>
</comment>
<evidence type="ECO:0000256" key="16">
    <source>
        <dbReference type="RuleBase" id="RU004249"/>
    </source>
</evidence>
<dbReference type="InterPro" id="IPR018042">
    <property type="entry name" value="Aspartate_kinase_CS"/>
</dbReference>
<evidence type="ECO:0000256" key="10">
    <source>
        <dbReference type="ARBA" id="ARBA00022840"/>
    </source>
</evidence>
<dbReference type="PIRSF" id="PIRSF000726">
    <property type="entry name" value="Asp_kin"/>
    <property type="match status" value="1"/>
</dbReference>
<dbReference type="PANTHER" id="PTHR21499:SF3">
    <property type="entry name" value="ASPARTOKINASE"/>
    <property type="match status" value="1"/>
</dbReference>
<reference evidence="19" key="1">
    <citation type="submission" date="2020-08" db="EMBL/GenBank/DDBJ databases">
        <title>Genome public.</title>
        <authorList>
            <person name="Liu C."/>
            <person name="Sun Q."/>
        </authorList>
    </citation>
    <scope>NUCLEOTIDE SEQUENCE</scope>
    <source>
        <strain evidence="19">NSJ-12</strain>
    </source>
</reference>
<comment type="function">
    <text evidence="1">Catalyzes the phosphorylation of the beta-carboxyl group of aspartic acid with ATP to yield 4-phospho-L-aspartate, which is involved in the branched biosynthetic pathway leading to the biosynthesis of amino acids threonine, isoleucine and methionine.</text>
</comment>
<sequence>MKIIIQKFGGTSVATSGARKEVLNKIIEAKSQGEAPVVVVSAMGRMPSPYATDTLLQFVKEEAGEIEDREYDLLLSCGEIISAVTIATMLQNEGYPAVALTGGQSGIITDNAHKKADLLYGKTEAVKRYLEKEIIPVVAGFQGMTIEGEVTTLGRGGSDTTAAMLGGLLEADRIEIFTDVDGIMTADPRVCEQAHIIPAISYNEVFQMADSGAKVIHPRAVEYAMRANIPLVIKNTFSNAEGTYIVQSVKGLTSSEKDTKVITGVAHRLGRIQFTIMENDQEEKDLLECVAEEQISIDLINIFPTYKVFTIDQEDKEKLERLLQMYHYEYTLLEGCCKVTAIGERMTGVPGVMSRIMKAFHKAGVEVLQTADSLTTIGCLISEVHVSKAITALHQEFNL</sequence>
<evidence type="ECO:0000259" key="17">
    <source>
        <dbReference type="Pfam" id="PF00696"/>
    </source>
</evidence>
<dbReference type="SUPFAM" id="SSF53633">
    <property type="entry name" value="Carbamate kinase-like"/>
    <property type="match status" value="1"/>
</dbReference>
<dbReference type="Gene3D" id="3.30.2130.10">
    <property type="entry name" value="VC0802-like"/>
    <property type="match status" value="1"/>
</dbReference>
<keyword evidence="11" id="KW-0220">Diaminopimelate biosynthesis</keyword>
<keyword evidence="10 14" id="KW-0067">ATP-binding</keyword>
<accession>A0A926EJL3</accession>
<comment type="similarity">
    <text evidence="5 15">Belongs to the aspartokinase family.</text>
</comment>
<dbReference type="PANTHER" id="PTHR21499">
    <property type="entry name" value="ASPARTATE KINASE"/>
    <property type="match status" value="1"/>
</dbReference>
<dbReference type="EC" id="2.7.2.4" evidence="15"/>
<feature type="domain" description="Aspartate/glutamate/uridylate kinase" evidence="17">
    <location>
        <begin position="2"/>
        <end position="235"/>
    </location>
</feature>
<evidence type="ECO:0000256" key="5">
    <source>
        <dbReference type="ARBA" id="ARBA00010122"/>
    </source>
</evidence>
<comment type="pathway">
    <text evidence="3 16">Amino-acid biosynthesis; L-methionine biosynthesis via de novo pathway; L-homoserine from L-aspartate: step 1/3.</text>
</comment>
<dbReference type="RefSeq" id="WP_177672093.1">
    <property type="nucleotide sequence ID" value="NZ_JACRSY010000030.1"/>
</dbReference>
<dbReference type="GO" id="GO:0004072">
    <property type="term" value="F:aspartate kinase activity"/>
    <property type="evidence" value="ECO:0007669"/>
    <property type="project" value="UniProtKB-EC"/>
</dbReference>
<evidence type="ECO:0000256" key="7">
    <source>
        <dbReference type="ARBA" id="ARBA00022679"/>
    </source>
</evidence>
<evidence type="ECO:0000256" key="3">
    <source>
        <dbReference type="ARBA" id="ARBA00004986"/>
    </source>
</evidence>
<evidence type="ECO:0000256" key="11">
    <source>
        <dbReference type="ARBA" id="ARBA00022915"/>
    </source>
</evidence>
<dbReference type="InterPro" id="IPR036393">
    <property type="entry name" value="AceGlu_kinase-like_sf"/>
</dbReference>
<dbReference type="NCBIfam" id="NF006068">
    <property type="entry name" value="PRK08210.1"/>
    <property type="match status" value="1"/>
</dbReference>
<evidence type="ECO:0000256" key="4">
    <source>
        <dbReference type="ARBA" id="ARBA00005139"/>
    </source>
</evidence>
<dbReference type="NCBIfam" id="TIGR00657">
    <property type="entry name" value="asp_kinases"/>
    <property type="match status" value="1"/>
</dbReference>
<keyword evidence="20" id="KW-1185">Reference proteome</keyword>
<evidence type="ECO:0000256" key="15">
    <source>
        <dbReference type="RuleBase" id="RU003448"/>
    </source>
</evidence>
<dbReference type="SUPFAM" id="SSF55021">
    <property type="entry name" value="ACT-like"/>
    <property type="match status" value="1"/>
</dbReference>
<evidence type="ECO:0000256" key="8">
    <source>
        <dbReference type="ARBA" id="ARBA00022741"/>
    </source>
</evidence>
<feature type="binding site" evidence="14">
    <location>
        <position position="52"/>
    </location>
    <ligand>
        <name>substrate</name>
    </ligand>
</feature>
<keyword evidence="6 16" id="KW-0028">Amino-acid biosynthesis</keyword>
<evidence type="ECO:0000256" key="6">
    <source>
        <dbReference type="ARBA" id="ARBA00022605"/>
    </source>
</evidence>
<feature type="binding site" evidence="14">
    <location>
        <begin position="7"/>
        <end position="10"/>
    </location>
    <ligand>
        <name>ATP</name>
        <dbReference type="ChEBI" id="CHEBI:30616"/>
    </ligand>
</feature>
<dbReference type="GO" id="GO:0009090">
    <property type="term" value="P:homoserine biosynthetic process"/>
    <property type="evidence" value="ECO:0007669"/>
    <property type="project" value="TreeGrafter"/>
</dbReference>
<evidence type="ECO:0000256" key="9">
    <source>
        <dbReference type="ARBA" id="ARBA00022777"/>
    </source>
</evidence>
<evidence type="ECO:0000256" key="1">
    <source>
        <dbReference type="ARBA" id="ARBA00003121"/>
    </source>
</evidence>
<protein>
    <recommendedName>
        <fullName evidence="15">Aspartokinase</fullName>
        <ecNumber evidence="15">2.7.2.4</ecNumber>
    </recommendedName>
</protein>
<dbReference type="Pfam" id="PF13840">
    <property type="entry name" value="ACT_7"/>
    <property type="match status" value="1"/>
</dbReference>
<dbReference type="GO" id="GO:0019877">
    <property type="term" value="P:diaminopimelate biosynthetic process"/>
    <property type="evidence" value="ECO:0007669"/>
    <property type="project" value="UniProtKB-KW"/>
</dbReference>
<dbReference type="InterPro" id="IPR027795">
    <property type="entry name" value="CASTOR_ACT_dom"/>
</dbReference>
<dbReference type="Pfam" id="PF00696">
    <property type="entry name" value="AA_kinase"/>
    <property type="match status" value="1"/>
</dbReference>
<comment type="pathway">
    <text evidence="4 16">Amino-acid biosynthesis; L-threonine biosynthesis; L-threonine from L-aspartate: step 1/5.</text>
</comment>
<dbReference type="GO" id="GO:0009089">
    <property type="term" value="P:lysine biosynthetic process via diaminopimelate"/>
    <property type="evidence" value="ECO:0007669"/>
    <property type="project" value="InterPro"/>
</dbReference>
<dbReference type="InterPro" id="IPR001341">
    <property type="entry name" value="Asp_kinase"/>
</dbReference>
<keyword evidence="12" id="KW-0457">Lysine biosynthesis</keyword>
<evidence type="ECO:0000256" key="12">
    <source>
        <dbReference type="ARBA" id="ARBA00023154"/>
    </source>
</evidence>
<evidence type="ECO:0000313" key="20">
    <source>
        <dbReference type="Proteomes" id="UP000655830"/>
    </source>
</evidence>
<dbReference type="AlphaFoldDB" id="A0A926EJL3"/>
<dbReference type="InterPro" id="IPR005260">
    <property type="entry name" value="Asp_kin_monofn"/>
</dbReference>
<dbReference type="GO" id="GO:0005524">
    <property type="term" value="F:ATP binding"/>
    <property type="evidence" value="ECO:0007669"/>
    <property type="project" value="UniProtKB-KW"/>
</dbReference>
<evidence type="ECO:0000313" key="19">
    <source>
        <dbReference type="EMBL" id="MBC8580891.1"/>
    </source>
</evidence>
<evidence type="ECO:0000256" key="13">
    <source>
        <dbReference type="ARBA" id="ARBA00047872"/>
    </source>
</evidence>
<gene>
    <name evidence="19" type="primary">dapG</name>
    <name evidence="19" type="ORF">H8718_15335</name>
</gene>
<feature type="binding site" evidence="14">
    <location>
        <begin position="214"/>
        <end position="215"/>
    </location>
    <ligand>
        <name>ATP</name>
        <dbReference type="ChEBI" id="CHEBI:30616"/>
    </ligand>
</feature>